<comment type="function">
    <text evidence="10">Hydrolyzes the pyrophosphate bond of UDP-2,3-diacylglucosamine to yield 2,3-diacylglucosamine 1-phosphate (lipid X) and UMP by catalyzing the attack of water at the alpha-P atom. Involved in the biosynthesis of lipid A, a phosphorylated glycolipid that anchors the lipopolysaccharide to the outer membrane of the cell.</text>
</comment>
<dbReference type="NCBIfam" id="NF003743">
    <property type="entry name" value="PRK05340.1"/>
    <property type="match status" value="1"/>
</dbReference>
<protein>
    <recommendedName>
        <fullName evidence="10">UDP-2,3-diacylglucosamine hydrolase</fullName>
        <ecNumber evidence="10">3.6.1.54</ecNumber>
    </recommendedName>
    <alternativeName>
        <fullName evidence="10">UDP-2,3-diacylglucosamine diphosphatase</fullName>
    </alternativeName>
</protein>
<gene>
    <name evidence="10" type="primary">lpxH</name>
    <name evidence="12" type="ORF">G3I67_11615</name>
</gene>
<feature type="binding site" evidence="10">
    <location>
        <position position="48"/>
    </location>
    <ligand>
        <name>Mn(2+)</name>
        <dbReference type="ChEBI" id="CHEBI:29035"/>
        <label>1</label>
    </ligand>
</feature>
<evidence type="ECO:0000256" key="10">
    <source>
        <dbReference type="HAMAP-Rule" id="MF_00575"/>
    </source>
</evidence>
<dbReference type="HAMAP" id="MF_00575">
    <property type="entry name" value="LpxH"/>
    <property type="match status" value="1"/>
</dbReference>
<dbReference type="InterPro" id="IPR029052">
    <property type="entry name" value="Metallo-depent_PP-like"/>
</dbReference>
<feature type="binding site" evidence="10">
    <location>
        <position position="204"/>
    </location>
    <ligand>
        <name>Mn(2+)</name>
        <dbReference type="ChEBI" id="CHEBI:29035"/>
        <label>2</label>
    </ligand>
</feature>
<dbReference type="InterPro" id="IPR004843">
    <property type="entry name" value="Calcineurin-like_PHP"/>
</dbReference>
<feature type="binding site" evidence="10">
    <location>
        <position position="131"/>
    </location>
    <ligand>
        <name>substrate</name>
    </ligand>
</feature>
<dbReference type="SUPFAM" id="SSF56300">
    <property type="entry name" value="Metallo-dependent phosphatases"/>
    <property type="match status" value="1"/>
</dbReference>
<dbReference type="RefSeq" id="WP_163655505.1">
    <property type="nucleotide sequence ID" value="NZ_JAAGRN010000007.1"/>
</dbReference>
<accession>A0A6B2R3B8</accession>
<evidence type="ECO:0000313" key="12">
    <source>
        <dbReference type="EMBL" id="NDY83879.1"/>
    </source>
</evidence>
<feature type="binding site" evidence="10">
    <location>
        <position position="204"/>
    </location>
    <ligand>
        <name>substrate</name>
    </ligand>
</feature>
<evidence type="ECO:0000256" key="4">
    <source>
        <dbReference type="ARBA" id="ARBA00022556"/>
    </source>
</evidence>
<comment type="cofactor">
    <cofactor evidence="10">
        <name>Mn(2+)</name>
        <dbReference type="ChEBI" id="CHEBI:29035"/>
    </cofactor>
    <text evidence="10">Binds 2 Mn(2+) ions per subunit in a binuclear metal center.</text>
</comment>
<evidence type="ECO:0000256" key="3">
    <source>
        <dbReference type="ARBA" id="ARBA00022519"/>
    </source>
</evidence>
<keyword evidence="6 10" id="KW-0378">Hydrolase</keyword>
<keyword evidence="5 10" id="KW-0479">Metal-binding</keyword>
<feature type="binding site" evidence="10">
    <location>
        <begin position="88"/>
        <end position="89"/>
    </location>
    <ligand>
        <name>substrate</name>
    </ligand>
</feature>
<comment type="pathway">
    <text evidence="10">Glycolipid biosynthesis; lipid IV(A) biosynthesis; lipid IV(A) from (3R)-3-hydroxytetradecanoyl-[acyl-carrier-protein] and UDP-N-acetyl-alpha-D-glucosamine: step 4/6.</text>
</comment>
<dbReference type="NCBIfam" id="TIGR01854">
    <property type="entry name" value="lipid_A_lpxH"/>
    <property type="match status" value="1"/>
</dbReference>
<reference evidence="12" key="1">
    <citation type="submission" date="2020-02" db="EMBL/GenBank/DDBJ databases">
        <authorList>
            <person name="Chen W.-M."/>
        </authorList>
    </citation>
    <scope>NUCLEOTIDE SEQUENCE</scope>
    <source>
        <strain evidence="12">NBD-18</strain>
    </source>
</reference>
<proteinExistence type="inferred from homology"/>
<organism evidence="12">
    <name type="scientific">Sheuella amnicola</name>
    <dbReference type="NCBI Taxonomy" id="2707330"/>
    <lineage>
        <taxon>Bacteria</taxon>
        <taxon>Pseudomonadati</taxon>
        <taxon>Pseudomonadota</taxon>
        <taxon>Betaproteobacteria</taxon>
        <taxon>Burkholderiales</taxon>
        <taxon>Alcaligenaceae</taxon>
        <taxon>Sheuella</taxon>
    </lineage>
</organism>
<feature type="binding site" evidence="10">
    <location>
        <position position="15"/>
    </location>
    <ligand>
        <name>Mn(2+)</name>
        <dbReference type="ChEBI" id="CHEBI:29035"/>
        <label>1</label>
    </ligand>
</feature>
<comment type="caution">
    <text evidence="12">The sequence shown here is derived from an EMBL/GenBank/DDBJ whole genome shotgun (WGS) entry which is preliminary data.</text>
</comment>
<evidence type="ECO:0000256" key="7">
    <source>
        <dbReference type="ARBA" id="ARBA00023098"/>
    </source>
</evidence>
<feature type="binding site" evidence="10">
    <location>
        <position position="169"/>
    </location>
    <ligand>
        <name>substrate</name>
    </ligand>
</feature>
<feature type="binding site" evidence="10">
    <location>
        <position position="123"/>
    </location>
    <ligand>
        <name>Mn(2+)</name>
        <dbReference type="ChEBI" id="CHEBI:29035"/>
        <label>2</label>
    </ligand>
</feature>
<evidence type="ECO:0000256" key="1">
    <source>
        <dbReference type="ARBA" id="ARBA00022475"/>
    </source>
</evidence>
<keyword evidence="9 10" id="KW-0464">Manganese</keyword>
<dbReference type="GO" id="GO:0019897">
    <property type="term" value="C:extrinsic component of plasma membrane"/>
    <property type="evidence" value="ECO:0007669"/>
    <property type="project" value="UniProtKB-UniRule"/>
</dbReference>
<comment type="similarity">
    <text evidence="10">Belongs to the LpxH family.</text>
</comment>
<dbReference type="EMBL" id="JAAGRN010000007">
    <property type="protein sequence ID" value="NDY83879.1"/>
    <property type="molecule type" value="Genomic_DNA"/>
</dbReference>
<keyword evidence="2 10" id="KW-0444">Lipid biosynthesis</keyword>
<evidence type="ECO:0000256" key="5">
    <source>
        <dbReference type="ARBA" id="ARBA00022723"/>
    </source>
</evidence>
<dbReference type="InterPro" id="IPR010138">
    <property type="entry name" value="UDP-diacylglucosamine_Hdrlase"/>
</dbReference>
<dbReference type="AlphaFoldDB" id="A0A6B2R3B8"/>
<keyword evidence="3 10" id="KW-0997">Cell inner membrane</keyword>
<dbReference type="InterPro" id="IPR043461">
    <property type="entry name" value="LpxH-like"/>
</dbReference>
<feature type="binding site" evidence="10">
    <location>
        <position position="88"/>
    </location>
    <ligand>
        <name>Mn(2+)</name>
        <dbReference type="ChEBI" id="CHEBI:29035"/>
        <label>2</label>
    </ligand>
</feature>
<feature type="domain" description="Calcineurin-like phosphoesterase" evidence="11">
    <location>
        <begin position="9"/>
        <end position="208"/>
    </location>
</feature>
<feature type="binding site" evidence="10">
    <location>
        <position position="206"/>
    </location>
    <ligand>
        <name>Mn(2+)</name>
        <dbReference type="ChEBI" id="CHEBI:29035"/>
        <label>1</label>
    </ligand>
</feature>
<name>A0A6B2R3B8_9BURK</name>
<evidence type="ECO:0000259" key="11">
    <source>
        <dbReference type="Pfam" id="PF00149"/>
    </source>
</evidence>
<dbReference type="PANTHER" id="PTHR34990">
    <property type="entry name" value="UDP-2,3-DIACYLGLUCOSAMINE HYDROLASE-RELATED"/>
    <property type="match status" value="1"/>
</dbReference>
<evidence type="ECO:0000256" key="9">
    <source>
        <dbReference type="ARBA" id="ARBA00023211"/>
    </source>
</evidence>
<dbReference type="Pfam" id="PF00149">
    <property type="entry name" value="Metallophos"/>
    <property type="match status" value="1"/>
</dbReference>
<dbReference type="GO" id="GO:0009245">
    <property type="term" value="P:lipid A biosynthetic process"/>
    <property type="evidence" value="ECO:0007669"/>
    <property type="project" value="UniProtKB-UniRule"/>
</dbReference>
<keyword evidence="7 10" id="KW-0443">Lipid metabolism</keyword>
<feature type="binding site" evidence="10">
    <location>
        <position position="176"/>
    </location>
    <ligand>
        <name>substrate</name>
    </ligand>
</feature>
<dbReference type="CDD" id="cd07398">
    <property type="entry name" value="MPP_YbbF-LpxH"/>
    <property type="match status" value="1"/>
</dbReference>
<feature type="binding site" evidence="10">
    <location>
        <position position="48"/>
    </location>
    <ligand>
        <name>Mn(2+)</name>
        <dbReference type="ChEBI" id="CHEBI:29035"/>
        <label>2</label>
    </ligand>
</feature>
<evidence type="ECO:0000256" key="2">
    <source>
        <dbReference type="ARBA" id="ARBA00022516"/>
    </source>
</evidence>
<dbReference type="UniPathway" id="UPA00359">
    <property type="reaction ID" value="UER00480"/>
</dbReference>
<dbReference type="GO" id="GO:0030145">
    <property type="term" value="F:manganese ion binding"/>
    <property type="evidence" value="ECO:0007669"/>
    <property type="project" value="UniProtKB-UniRule"/>
</dbReference>
<comment type="catalytic activity">
    <reaction evidence="10">
        <text>UDP-2-N,3-O-bis[(3R)-3-hydroxytetradecanoyl]-alpha-D-glucosamine + H2O = 2-N,3-O-bis[(3R)-3-hydroxytetradecanoyl]-alpha-D-glucosaminyl 1-phosphate + UMP + 2 H(+)</text>
        <dbReference type="Rhea" id="RHEA:25213"/>
        <dbReference type="ChEBI" id="CHEBI:15377"/>
        <dbReference type="ChEBI" id="CHEBI:15378"/>
        <dbReference type="ChEBI" id="CHEBI:57865"/>
        <dbReference type="ChEBI" id="CHEBI:57957"/>
        <dbReference type="ChEBI" id="CHEBI:78847"/>
        <dbReference type="EC" id="3.6.1.54"/>
    </reaction>
</comment>
<evidence type="ECO:0000256" key="8">
    <source>
        <dbReference type="ARBA" id="ARBA00023136"/>
    </source>
</evidence>
<keyword evidence="1 10" id="KW-1003">Cell membrane</keyword>
<feature type="binding site" evidence="10">
    <location>
        <position position="173"/>
    </location>
    <ligand>
        <name>substrate</name>
    </ligand>
</feature>
<dbReference type="EC" id="3.6.1.54" evidence="10"/>
<dbReference type="GO" id="GO:0005737">
    <property type="term" value="C:cytoplasm"/>
    <property type="evidence" value="ECO:0007669"/>
    <property type="project" value="InterPro"/>
</dbReference>
<dbReference type="GO" id="GO:0008758">
    <property type="term" value="F:UDP-2,3-diacylglucosamine hydrolase activity"/>
    <property type="evidence" value="ECO:0007669"/>
    <property type="project" value="UniProtKB-UniRule"/>
</dbReference>
<keyword evidence="4 10" id="KW-0441">Lipid A biosynthesis</keyword>
<comment type="subcellular location">
    <subcellularLocation>
        <location evidence="10">Cell inner membrane</location>
        <topology evidence="10">Peripheral membrane protein</topology>
        <orientation evidence="10">Cytoplasmic side</orientation>
    </subcellularLocation>
</comment>
<dbReference type="PANTHER" id="PTHR34990:SF1">
    <property type="entry name" value="UDP-2,3-DIACYLGLUCOSAMINE HYDROLASE"/>
    <property type="match status" value="1"/>
</dbReference>
<sequence>MNKITLEGPVWLASDVHLGQHTVGTSEAFREFLKLAASEAKALLLPGDIFDAWIGDDVAVMAPPWLAQDLMAIKAAAAKIPVWLGRGNRDFLMGEALAAGLGARLLPEEVLISVGPRTMLLSHGDEYCTDDVAYQQFRAMVRNPAWQAGFLARSIPERLTLAAQARGESMVANQTKSSEIMDVNADAVAKAVRNSGVSIVVHGHTHRPGRNVMSVDGKICERWVLPDWDCDHKEGGQNDRGGWMVIDEDGPALFDLNRAD</sequence>
<keyword evidence="8 10" id="KW-0472">Membrane</keyword>
<dbReference type="Gene3D" id="3.60.21.10">
    <property type="match status" value="1"/>
</dbReference>
<evidence type="ECO:0000256" key="6">
    <source>
        <dbReference type="ARBA" id="ARBA00022801"/>
    </source>
</evidence>
<feature type="binding site" evidence="10">
    <location>
        <position position="17"/>
    </location>
    <ligand>
        <name>Mn(2+)</name>
        <dbReference type="ChEBI" id="CHEBI:29035"/>
        <label>1</label>
    </ligand>
</feature>